<comment type="caution">
    <text evidence="5">The sequence shown here is derived from an EMBL/GenBank/DDBJ whole genome shotgun (WGS) entry which is preliminary data.</text>
</comment>
<dbReference type="Pfam" id="PF00005">
    <property type="entry name" value="ABC_tran"/>
    <property type="match status" value="1"/>
</dbReference>
<evidence type="ECO:0000259" key="4">
    <source>
        <dbReference type="PROSITE" id="PS50893"/>
    </source>
</evidence>
<keyword evidence="3 5" id="KW-0067">ATP-binding</keyword>
<dbReference type="InterPro" id="IPR015854">
    <property type="entry name" value="ABC_transpr_LolD-like"/>
</dbReference>
<name>A0A7K1LIX8_9MICC</name>
<dbReference type="GO" id="GO:0005524">
    <property type="term" value="F:ATP binding"/>
    <property type="evidence" value="ECO:0007669"/>
    <property type="project" value="UniProtKB-KW"/>
</dbReference>
<evidence type="ECO:0000256" key="3">
    <source>
        <dbReference type="ARBA" id="ARBA00022840"/>
    </source>
</evidence>
<dbReference type="PROSITE" id="PS00211">
    <property type="entry name" value="ABC_TRANSPORTER_1"/>
    <property type="match status" value="1"/>
</dbReference>
<protein>
    <submittedName>
        <fullName evidence="5">ATP-binding cassette domain-containing protein</fullName>
    </submittedName>
</protein>
<dbReference type="InterPro" id="IPR017871">
    <property type="entry name" value="ABC_transporter-like_CS"/>
</dbReference>
<evidence type="ECO:0000313" key="5">
    <source>
        <dbReference type="EMBL" id="MUN55145.1"/>
    </source>
</evidence>
<dbReference type="InterPro" id="IPR027417">
    <property type="entry name" value="P-loop_NTPase"/>
</dbReference>
<sequence>MSHPNLTHQAPGGAPRAVMPIARAESVSKSYGEGGNAVAAVRDVDLEVAPGEFVAVMGPSGSGKSTLMHLMAGLETATGGRMWIGDQEITHLDDNELTEVRRRRVGFVFQAFNLMPTMNVRENILLPFDLDGRSPNKQEQAWIDQLLDRLGLAERVEHRPSELSGGQQQRVAIARALATRPALILADEPTGNLDSRSALEVLQLLRVAAQELGQSIVMVTHDPKAAAHAQRVVYLADGEIVHQSEGSPRAEDIAHMMLSLEVN</sequence>
<dbReference type="CDD" id="cd03255">
    <property type="entry name" value="ABC_MJ0796_LolCDE_FtsE"/>
    <property type="match status" value="1"/>
</dbReference>
<dbReference type="InterPro" id="IPR003593">
    <property type="entry name" value="AAA+_ATPase"/>
</dbReference>
<dbReference type="RefSeq" id="WP_129314604.1">
    <property type="nucleotide sequence ID" value="NZ_JBFCQO010000002.1"/>
</dbReference>
<evidence type="ECO:0000256" key="2">
    <source>
        <dbReference type="ARBA" id="ARBA00022741"/>
    </source>
</evidence>
<dbReference type="GO" id="GO:0016887">
    <property type="term" value="F:ATP hydrolysis activity"/>
    <property type="evidence" value="ECO:0007669"/>
    <property type="project" value="InterPro"/>
</dbReference>
<dbReference type="SMART" id="SM00382">
    <property type="entry name" value="AAA"/>
    <property type="match status" value="1"/>
</dbReference>
<keyword evidence="6" id="KW-1185">Reference proteome</keyword>
<dbReference type="GO" id="GO:0098796">
    <property type="term" value="C:membrane protein complex"/>
    <property type="evidence" value="ECO:0007669"/>
    <property type="project" value="UniProtKB-ARBA"/>
</dbReference>
<dbReference type="InterPro" id="IPR003439">
    <property type="entry name" value="ABC_transporter-like_ATP-bd"/>
</dbReference>
<dbReference type="GO" id="GO:0022857">
    <property type="term" value="F:transmembrane transporter activity"/>
    <property type="evidence" value="ECO:0007669"/>
    <property type="project" value="TreeGrafter"/>
</dbReference>
<dbReference type="AlphaFoldDB" id="A0A7K1LIX8"/>
<dbReference type="PROSITE" id="PS50893">
    <property type="entry name" value="ABC_TRANSPORTER_2"/>
    <property type="match status" value="1"/>
</dbReference>
<dbReference type="PANTHER" id="PTHR24220:SF685">
    <property type="entry name" value="ABC TRANSPORTER RELATED"/>
    <property type="match status" value="1"/>
</dbReference>
<dbReference type="EMBL" id="WOGT01000004">
    <property type="protein sequence ID" value="MUN55145.1"/>
    <property type="molecule type" value="Genomic_DNA"/>
</dbReference>
<dbReference type="PANTHER" id="PTHR24220">
    <property type="entry name" value="IMPORT ATP-BINDING PROTEIN"/>
    <property type="match status" value="1"/>
</dbReference>
<accession>A0A7K1LIX8</accession>
<dbReference type="FunFam" id="3.40.50.300:FF:000032">
    <property type="entry name" value="Export ABC transporter ATP-binding protein"/>
    <property type="match status" value="1"/>
</dbReference>
<feature type="domain" description="ABC transporter" evidence="4">
    <location>
        <begin position="22"/>
        <end position="262"/>
    </location>
</feature>
<evidence type="ECO:0000313" key="6">
    <source>
        <dbReference type="Proteomes" id="UP000462152"/>
    </source>
</evidence>
<dbReference type="Gene3D" id="3.40.50.300">
    <property type="entry name" value="P-loop containing nucleotide triphosphate hydrolases"/>
    <property type="match status" value="1"/>
</dbReference>
<dbReference type="OrthoDB" id="9778572at2"/>
<proteinExistence type="predicted"/>
<dbReference type="InterPro" id="IPR017911">
    <property type="entry name" value="MacB-like_ATP-bd"/>
</dbReference>
<gene>
    <name evidence="5" type="ORF">GMA10_07960</name>
</gene>
<dbReference type="GO" id="GO:0005886">
    <property type="term" value="C:plasma membrane"/>
    <property type="evidence" value="ECO:0007669"/>
    <property type="project" value="TreeGrafter"/>
</dbReference>
<evidence type="ECO:0000256" key="1">
    <source>
        <dbReference type="ARBA" id="ARBA00022448"/>
    </source>
</evidence>
<organism evidence="5 6">
    <name type="scientific">Rothia koreensis</name>
    <dbReference type="NCBI Taxonomy" id="592378"/>
    <lineage>
        <taxon>Bacteria</taxon>
        <taxon>Bacillati</taxon>
        <taxon>Actinomycetota</taxon>
        <taxon>Actinomycetes</taxon>
        <taxon>Micrococcales</taxon>
        <taxon>Micrococcaceae</taxon>
        <taxon>Rothia</taxon>
    </lineage>
</organism>
<keyword evidence="1" id="KW-0813">Transport</keyword>
<keyword evidence="2" id="KW-0547">Nucleotide-binding</keyword>
<dbReference type="Proteomes" id="UP000462152">
    <property type="component" value="Unassembled WGS sequence"/>
</dbReference>
<reference evidence="5 6" key="1">
    <citation type="submission" date="2019-12" db="EMBL/GenBank/DDBJ databases">
        <authorList>
            <person name="Li J."/>
            <person name="Shi Y."/>
            <person name="Xu G."/>
            <person name="Xiao D."/>
            <person name="Ran X."/>
        </authorList>
    </citation>
    <scope>NUCLEOTIDE SEQUENCE [LARGE SCALE GENOMIC DNA]</scope>
    <source>
        <strain evidence="5 6">JCM 15915</strain>
    </source>
</reference>
<dbReference type="SUPFAM" id="SSF52540">
    <property type="entry name" value="P-loop containing nucleoside triphosphate hydrolases"/>
    <property type="match status" value="1"/>
</dbReference>